<keyword evidence="15" id="KW-0675">Receptor</keyword>
<dbReference type="EMBL" id="JAWIIJ010000006">
    <property type="protein sequence ID" value="MDV2078976.1"/>
    <property type="molecule type" value="Genomic_DNA"/>
</dbReference>
<reference evidence="15 16" key="1">
    <citation type="submission" date="2023-10" db="EMBL/GenBank/DDBJ databases">
        <title>Characteristics and mechanism of a salt-tolerant marine origin heterotrophic nitrifying- aerobic denitrifying bacteria Marinobacter xestospongiae HN1.</title>
        <authorList>
            <person name="Qi R."/>
        </authorList>
    </citation>
    <scope>NUCLEOTIDE SEQUENCE [LARGE SCALE GENOMIC DNA]</scope>
    <source>
        <strain evidence="15 16">HN1</strain>
    </source>
</reference>
<evidence type="ECO:0000256" key="4">
    <source>
        <dbReference type="ARBA" id="ARBA00022452"/>
    </source>
</evidence>
<dbReference type="PROSITE" id="PS52016">
    <property type="entry name" value="TONB_DEPENDENT_REC_3"/>
    <property type="match status" value="1"/>
</dbReference>
<comment type="subcellular location">
    <subcellularLocation>
        <location evidence="1 10">Cell outer membrane</location>
        <topology evidence="1 10">Multi-pass membrane protein</topology>
    </subcellularLocation>
</comment>
<dbReference type="InterPro" id="IPR000531">
    <property type="entry name" value="Beta-barrel_TonB"/>
</dbReference>
<keyword evidence="16" id="KW-1185">Reference proteome</keyword>
<name>A0ABU3VXR5_9GAMM</name>
<dbReference type="Gene3D" id="2.40.170.20">
    <property type="entry name" value="TonB-dependent receptor, beta-barrel domain"/>
    <property type="match status" value="1"/>
</dbReference>
<feature type="domain" description="TonB-dependent receptor plug" evidence="14">
    <location>
        <begin position="64"/>
        <end position="161"/>
    </location>
</feature>
<evidence type="ECO:0000259" key="14">
    <source>
        <dbReference type="Pfam" id="PF07715"/>
    </source>
</evidence>
<dbReference type="PROSITE" id="PS01156">
    <property type="entry name" value="TONB_DEPENDENT_REC_2"/>
    <property type="match status" value="1"/>
</dbReference>
<keyword evidence="7 12" id="KW-0798">TonB box</keyword>
<keyword evidence="8 10" id="KW-0472">Membrane</keyword>
<keyword evidence="3 10" id="KW-0813">Transport</keyword>
<dbReference type="CDD" id="cd01347">
    <property type="entry name" value="ligand_gated_channel"/>
    <property type="match status" value="1"/>
</dbReference>
<evidence type="ECO:0000256" key="6">
    <source>
        <dbReference type="ARBA" id="ARBA00022729"/>
    </source>
</evidence>
<keyword evidence="4 10" id="KW-1134">Transmembrane beta strand</keyword>
<dbReference type="Proteomes" id="UP001269819">
    <property type="component" value="Unassembled WGS sequence"/>
</dbReference>
<sequence length="671" mass="72479">MLDISAVLCHGRASQAARDQPLPTAVLCWLGVLAVPGIAQAQEPVMANLEPIVVEGTPLESASPDAIDEGKIRLQQPTTLNELFFRSSDVSVSGGNRTTAQKVYVRGLEDARLNVTIDGAKTSGTLSPHNGNNGIDPFILKRVTVDAGPGSALSGPSALGGSIAYETKAVEDFLLPDERFGAAVRLSGQTNGERLSPGAAVYGKPDDRIGFVFYGSKDNADNYRAGNGEDVTYTDNEPLNLFAKLQYQPAEAHAINLSSIYREDNGLRAAQVNFGVDPSHPRATAEDQEHIQRTSTVSYEYAPASSPYVNLVASIQENETELRRLRASDQTASWRSRGANIQNRSTIGQFYVVYGVDYLSERSRGEVAATVDESETARNIGAFLQLDYSLSEQWQLSAGLRYDNSALTDLAGNDYDGANVSPNVGLTFAPIGGLTFSASWAEAFRGVQPAPGLNLMAGIDAGATDTSLEGEVSRAFELGVDYVWREFVAGVTAFQTDIEDVVLFGGRGGAPFSRSNGGKAEISGITANLGYYWHNWVTQASYTQTETTLGGRPVSPDDWYDGFAPQGDKLAVAVGYQFRPADLYLEWNSVFVFAERDLPESFTSADKLSGYHVHDVSLFWRPQARQEFSVAVTNLLDEAYVAHGTPYNVPGGTTNLYEMGRSARLTALLRF</sequence>
<evidence type="ECO:0000256" key="7">
    <source>
        <dbReference type="ARBA" id="ARBA00023077"/>
    </source>
</evidence>
<dbReference type="InterPro" id="IPR037066">
    <property type="entry name" value="Plug_dom_sf"/>
</dbReference>
<gene>
    <name evidence="15" type="ORF">RYS15_09770</name>
</gene>
<comment type="similarity">
    <text evidence="2 10 12">Belongs to the TonB-dependent receptor family.</text>
</comment>
<dbReference type="InterPro" id="IPR010917">
    <property type="entry name" value="TonB_rcpt_CS"/>
</dbReference>
<proteinExistence type="inferred from homology"/>
<evidence type="ECO:0000256" key="9">
    <source>
        <dbReference type="ARBA" id="ARBA00023237"/>
    </source>
</evidence>
<dbReference type="InterPro" id="IPR036942">
    <property type="entry name" value="Beta-barrel_TonB_sf"/>
</dbReference>
<accession>A0ABU3VXR5</accession>
<dbReference type="PANTHER" id="PTHR30069:SF41">
    <property type="entry name" value="HEME_HEMOPEXIN UTILIZATION PROTEIN C"/>
    <property type="match status" value="1"/>
</dbReference>
<dbReference type="InterPro" id="IPR012910">
    <property type="entry name" value="Plug_dom"/>
</dbReference>
<dbReference type="Pfam" id="PF00593">
    <property type="entry name" value="TonB_dep_Rec_b-barrel"/>
    <property type="match status" value="1"/>
</dbReference>
<evidence type="ECO:0000256" key="11">
    <source>
        <dbReference type="PROSITE-ProRule" id="PRU10144"/>
    </source>
</evidence>
<evidence type="ECO:0000256" key="5">
    <source>
        <dbReference type="ARBA" id="ARBA00022692"/>
    </source>
</evidence>
<feature type="domain" description="TonB-dependent receptor-like beta-barrel" evidence="13">
    <location>
        <begin position="216"/>
        <end position="635"/>
    </location>
</feature>
<organism evidence="15 16">
    <name type="scientific">Marinobacter xestospongiae</name>
    <dbReference type="NCBI Taxonomy" id="994319"/>
    <lineage>
        <taxon>Bacteria</taxon>
        <taxon>Pseudomonadati</taxon>
        <taxon>Pseudomonadota</taxon>
        <taxon>Gammaproteobacteria</taxon>
        <taxon>Pseudomonadales</taxon>
        <taxon>Marinobacteraceae</taxon>
        <taxon>Marinobacter</taxon>
    </lineage>
</organism>
<feature type="short sequence motif" description="TonB C-terminal box" evidence="11">
    <location>
        <begin position="654"/>
        <end position="671"/>
    </location>
</feature>
<keyword evidence="6" id="KW-0732">Signal</keyword>
<dbReference type="Gene3D" id="2.170.130.10">
    <property type="entry name" value="TonB-dependent receptor, plug domain"/>
    <property type="match status" value="1"/>
</dbReference>
<evidence type="ECO:0000256" key="12">
    <source>
        <dbReference type="RuleBase" id="RU003357"/>
    </source>
</evidence>
<keyword evidence="5 10" id="KW-0812">Transmembrane</keyword>
<dbReference type="RefSeq" id="WP_316973634.1">
    <property type="nucleotide sequence ID" value="NZ_JAWIIJ010000006.1"/>
</dbReference>
<keyword evidence="9 10" id="KW-0998">Cell outer membrane</keyword>
<evidence type="ECO:0000313" key="15">
    <source>
        <dbReference type="EMBL" id="MDV2078976.1"/>
    </source>
</evidence>
<evidence type="ECO:0000313" key="16">
    <source>
        <dbReference type="Proteomes" id="UP001269819"/>
    </source>
</evidence>
<evidence type="ECO:0000256" key="3">
    <source>
        <dbReference type="ARBA" id="ARBA00022448"/>
    </source>
</evidence>
<protein>
    <submittedName>
        <fullName evidence="15">TonB-dependent receptor</fullName>
    </submittedName>
</protein>
<dbReference type="SUPFAM" id="SSF56935">
    <property type="entry name" value="Porins"/>
    <property type="match status" value="1"/>
</dbReference>
<comment type="caution">
    <text evidence="15">The sequence shown here is derived from an EMBL/GenBank/DDBJ whole genome shotgun (WGS) entry which is preliminary data.</text>
</comment>
<evidence type="ECO:0000256" key="2">
    <source>
        <dbReference type="ARBA" id="ARBA00009810"/>
    </source>
</evidence>
<dbReference type="InterPro" id="IPR039426">
    <property type="entry name" value="TonB-dep_rcpt-like"/>
</dbReference>
<dbReference type="PANTHER" id="PTHR30069">
    <property type="entry name" value="TONB-DEPENDENT OUTER MEMBRANE RECEPTOR"/>
    <property type="match status" value="1"/>
</dbReference>
<evidence type="ECO:0000256" key="1">
    <source>
        <dbReference type="ARBA" id="ARBA00004571"/>
    </source>
</evidence>
<evidence type="ECO:0000256" key="8">
    <source>
        <dbReference type="ARBA" id="ARBA00023136"/>
    </source>
</evidence>
<evidence type="ECO:0000259" key="13">
    <source>
        <dbReference type="Pfam" id="PF00593"/>
    </source>
</evidence>
<dbReference type="Pfam" id="PF07715">
    <property type="entry name" value="Plug"/>
    <property type="match status" value="1"/>
</dbReference>
<evidence type="ECO:0000256" key="10">
    <source>
        <dbReference type="PROSITE-ProRule" id="PRU01360"/>
    </source>
</evidence>